<dbReference type="Pfam" id="PF13384">
    <property type="entry name" value="HTH_23"/>
    <property type="match status" value="1"/>
</dbReference>
<gene>
    <name evidence="2" type="ORF">ACFPMF_27675</name>
</gene>
<feature type="domain" description="Tc1-like transposase DDE" evidence="1">
    <location>
        <begin position="168"/>
        <end position="309"/>
    </location>
</feature>
<sequence length="341" mass="38291">MANYKQADYEALRRRCVELSQAGWQQLAIAQAFGLTQPWVSRTLKKYNQQGLTALQEGKRTGAPARLSTEQLNQLVSELNKGAEHHRFSGAIWTYPRVNEVIRKLFGVSYDPSQVVPYFEESRQEQAVTATQSPSARCAGSCLMARGTLTASAVRLSSKKAKDEGRVILYVDESACYLLPLVAHTWAPCGQTPILVEQAGRTHLSLIAAIAPNGRTYMAGQDQAFAGEDIVWFLGQLCKRYRKRNLLVIWDGAAIHRCQAVKQFLGERPGRIHLERLPAYSPELNPVELAWSQLKGNLKNQVFTNLEDLTVVVLEQTKRLENDPKLVRAFFNKKEVAFMTD</sequence>
<evidence type="ECO:0000259" key="1">
    <source>
        <dbReference type="Pfam" id="PF13358"/>
    </source>
</evidence>
<dbReference type="Gene3D" id="1.10.10.10">
    <property type="entry name" value="Winged helix-like DNA-binding domain superfamily/Winged helix DNA-binding domain"/>
    <property type="match status" value="1"/>
</dbReference>
<dbReference type="InterPro" id="IPR036397">
    <property type="entry name" value="RNaseH_sf"/>
</dbReference>
<name>A0ABW0IKX0_9BACT</name>
<dbReference type="InterPro" id="IPR009057">
    <property type="entry name" value="Homeodomain-like_sf"/>
</dbReference>
<comment type="caution">
    <text evidence="2">The sequence shown here is derived from an EMBL/GenBank/DDBJ whole genome shotgun (WGS) entry which is preliminary data.</text>
</comment>
<dbReference type="Proteomes" id="UP001596106">
    <property type="component" value="Unassembled WGS sequence"/>
</dbReference>
<dbReference type="SUPFAM" id="SSF46689">
    <property type="entry name" value="Homeodomain-like"/>
    <property type="match status" value="1"/>
</dbReference>
<dbReference type="Gene3D" id="3.30.420.10">
    <property type="entry name" value="Ribonuclease H-like superfamily/Ribonuclease H"/>
    <property type="match status" value="1"/>
</dbReference>
<accession>A0ABW0IKX0</accession>
<organism evidence="2 3">
    <name type="scientific">Larkinella bovis</name>
    <dbReference type="NCBI Taxonomy" id="683041"/>
    <lineage>
        <taxon>Bacteria</taxon>
        <taxon>Pseudomonadati</taxon>
        <taxon>Bacteroidota</taxon>
        <taxon>Cytophagia</taxon>
        <taxon>Cytophagales</taxon>
        <taxon>Spirosomataceae</taxon>
        <taxon>Larkinella</taxon>
    </lineage>
</organism>
<dbReference type="PANTHER" id="PTHR46564:SF1">
    <property type="entry name" value="TRANSPOSASE"/>
    <property type="match status" value="1"/>
</dbReference>
<dbReference type="EMBL" id="JBHSMA010000021">
    <property type="protein sequence ID" value="MFC5413132.1"/>
    <property type="molecule type" value="Genomic_DNA"/>
</dbReference>
<dbReference type="NCBIfam" id="NF033545">
    <property type="entry name" value="transpos_IS630"/>
    <property type="match status" value="1"/>
</dbReference>
<proteinExistence type="predicted"/>
<dbReference type="PANTHER" id="PTHR46564">
    <property type="entry name" value="TRANSPOSASE"/>
    <property type="match status" value="1"/>
</dbReference>
<evidence type="ECO:0000313" key="2">
    <source>
        <dbReference type="EMBL" id="MFC5413132.1"/>
    </source>
</evidence>
<dbReference type="Pfam" id="PF13358">
    <property type="entry name" value="DDE_3"/>
    <property type="match status" value="1"/>
</dbReference>
<evidence type="ECO:0000313" key="3">
    <source>
        <dbReference type="Proteomes" id="UP001596106"/>
    </source>
</evidence>
<dbReference type="RefSeq" id="WP_379851361.1">
    <property type="nucleotide sequence ID" value="NZ_JBHSMA010000021.1"/>
</dbReference>
<dbReference type="InterPro" id="IPR038717">
    <property type="entry name" value="Tc1-like_DDE_dom"/>
</dbReference>
<dbReference type="InterPro" id="IPR036388">
    <property type="entry name" value="WH-like_DNA-bd_sf"/>
</dbReference>
<dbReference type="InterPro" id="IPR047655">
    <property type="entry name" value="Transpos_IS630-like"/>
</dbReference>
<protein>
    <submittedName>
        <fullName evidence="2">IS630 family transposase</fullName>
    </submittedName>
</protein>
<reference evidence="3" key="1">
    <citation type="journal article" date="2019" name="Int. J. Syst. Evol. Microbiol.">
        <title>The Global Catalogue of Microorganisms (GCM) 10K type strain sequencing project: providing services to taxonomists for standard genome sequencing and annotation.</title>
        <authorList>
            <consortium name="The Broad Institute Genomics Platform"/>
            <consortium name="The Broad Institute Genome Sequencing Center for Infectious Disease"/>
            <person name="Wu L."/>
            <person name="Ma J."/>
        </authorList>
    </citation>
    <scope>NUCLEOTIDE SEQUENCE [LARGE SCALE GENOMIC DNA]</scope>
    <source>
        <strain evidence="3">CCUG 55250</strain>
    </source>
</reference>
<keyword evidence="3" id="KW-1185">Reference proteome</keyword>